<organism evidence="1 2">
    <name type="scientific">Nelumbo nucifera</name>
    <name type="common">Sacred lotus</name>
    <dbReference type="NCBI Taxonomy" id="4432"/>
    <lineage>
        <taxon>Eukaryota</taxon>
        <taxon>Viridiplantae</taxon>
        <taxon>Streptophyta</taxon>
        <taxon>Embryophyta</taxon>
        <taxon>Tracheophyta</taxon>
        <taxon>Spermatophyta</taxon>
        <taxon>Magnoliopsida</taxon>
        <taxon>Proteales</taxon>
        <taxon>Nelumbonaceae</taxon>
        <taxon>Nelumbo</taxon>
    </lineage>
</organism>
<protein>
    <submittedName>
        <fullName evidence="1">Uncharacterized protein</fullName>
    </submittedName>
</protein>
<evidence type="ECO:0000313" key="1">
    <source>
        <dbReference type="EMBL" id="DAD19139.1"/>
    </source>
</evidence>
<proteinExistence type="predicted"/>
<comment type="caution">
    <text evidence="1">The sequence shown here is derived from an EMBL/GenBank/DDBJ whole genome shotgun (WGS) entry which is preliminary data.</text>
</comment>
<sequence>MEPLIDVDYNLVPLQAKTNNRGSKIRKKKQGQKREVASALLVATSVVASTISRRCIHI</sequence>
<dbReference type="Proteomes" id="UP000607653">
    <property type="component" value="Unassembled WGS sequence"/>
</dbReference>
<keyword evidence="2" id="KW-1185">Reference proteome</keyword>
<reference evidence="1 2" key="1">
    <citation type="journal article" date="2020" name="Mol. Biol. Evol.">
        <title>Distinct Expression and Methylation Patterns for Genes with Different Fates following a Single Whole-Genome Duplication in Flowering Plants.</title>
        <authorList>
            <person name="Shi T."/>
            <person name="Rahmani R.S."/>
            <person name="Gugger P.F."/>
            <person name="Wang M."/>
            <person name="Li H."/>
            <person name="Zhang Y."/>
            <person name="Li Z."/>
            <person name="Wang Q."/>
            <person name="Van de Peer Y."/>
            <person name="Marchal K."/>
            <person name="Chen J."/>
        </authorList>
    </citation>
    <scope>NUCLEOTIDE SEQUENCE [LARGE SCALE GENOMIC DNA]</scope>
    <source>
        <tissue evidence="1">Leaf</tissue>
    </source>
</reference>
<accession>A0A822XJA3</accession>
<dbReference type="AlphaFoldDB" id="A0A822XJA3"/>
<gene>
    <name evidence="1" type="ORF">HUJ06_020602</name>
</gene>
<name>A0A822XJA3_NELNU</name>
<evidence type="ECO:0000313" key="2">
    <source>
        <dbReference type="Proteomes" id="UP000607653"/>
    </source>
</evidence>
<dbReference type="EMBL" id="DUZY01000001">
    <property type="protein sequence ID" value="DAD19139.1"/>
    <property type="molecule type" value="Genomic_DNA"/>
</dbReference>